<accession>A0A2I0WJ70</accession>
<evidence type="ECO:0000313" key="5">
    <source>
        <dbReference type="EMBL" id="PKU75710.1"/>
    </source>
</evidence>
<gene>
    <name evidence="5" type="primary">PCMP-H12</name>
    <name evidence="5" type="ORF">MA16_Dca015590</name>
</gene>
<feature type="repeat" description="PPR" evidence="3">
    <location>
        <begin position="170"/>
        <end position="200"/>
    </location>
</feature>
<dbReference type="InterPro" id="IPR046848">
    <property type="entry name" value="E_motif"/>
</dbReference>
<dbReference type="PANTHER" id="PTHR47926">
    <property type="entry name" value="PENTATRICOPEPTIDE REPEAT-CONTAINING PROTEIN"/>
    <property type="match status" value="1"/>
</dbReference>
<evidence type="ECO:0000259" key="4">
    <source>
        <dbReference type="Pfam" id="PF14432"/>
    </source>
</evidence>
<evidence type="ECO:0000256" key="1">
    <source>
        <dbReference type="ARBA" id="ARBA00022737"/>
    </source>
</evidence>
<feature type="repeat" description="PPR" evidence="3">
    <location>
        <begin position="201"/>
        <end position="235"/>
    </location>
</feature>
<protein>
    <submittedName>
        <fullName evidence="5">Pentatricopeptide repeat-containing protein</fullName>
    </submittedName>
</protein>
<dbReference type="InterPro" id="IPR002885">
    <property type="entry name" value="PPR_rpt"/>
</dbReference>
<feature type="domain" description="DYW" evidence="4">
    <location>
        <begin position="649"/>
        <end position="741"/>
    </location>
</feature>
<dbReference type="Pfam" id="PF20431">
    <property type="entry name" value="E_motif"/>
    <property type="match status" value="1"/>
</dbReference>
<dbReference type="SUPFAM" id="SSF48452">
    <property type="entry name" value="TPR-like"/>
    <property type="match status" value="2"/>
</dbReference>
<feature type="repeat" description="PPR" evidence="3">
    <location>
        <begin position="302"/>
        <end position="332"/>
    </location>
</feature>
<dbReference type="GO" id="GO:0003723">
    <property type="term" value="F:RNA binding"/>
    <property type="evidence" value="ECO:0007669"/>
    <property type="project" value="InterPro"/>
</dbReference>
<dbReference type="Pfam" id="PF13041">
    <property type="entry name" value="PPR_2"/>
    <property type="match status" value="3"/>
</dbReference>
<keyword evidence="6" id="KW-1185">Reference proteome</keyword>
<comment type="similarity">
    <text evidence="2">Belongs to the PPR family. PCMP-E subfamily.</text>
</comment>
<dbReference type="Pfam" id="PF20430">
    <property type="entry name" value="Eplus_motif"/>
    <property type="match status" value="1"/>
</dbReference>
<dbReference type="Proteomes" id="UP000233837">
    <property type="component" value="Unassembled WGS sequence"/>
</dbReference>
<dbReference type="InterPro" id="IPR011990">
    <property type="entry name" value="TPR-like_helical_dom_sf"/>
</dbReference>
<dbReference type="PROSITE" id="PS51375">
    <property type="entry name" value="PPR"/>
    <property type="match status" value="5"/>
</dbReference>
<feature type="repeat" description="PPR" evidence="3">
    <location>
        <begin position="434"/>
        <end position="468"/>
    </location>
</feature>
<evidence type="ECO:0000313" key="6">
    <source>
        <dbReference type="Proteomes" id="UP000233837"/>
    </source>
</evidence>
<reference evidence="5 6" key="1">
    <citation type="journal article" date="2016" name="Sci. Rep.">
        <title>The Dendrobium catenatum Lindl. genome sequence provides insights into polysaccharide synthase, floral development and adaptive evolution.</title>
        <authorList>
            <person name="Zhang G.Q."/>
            <person name="Xu Q."/>
            <person name="Bian C."/>
            <person name="Tsai W.C."/>
            <person name="Yeh C.M."/>
            <person name="Liu K.W."/>
            <person name="Yoshida K."/>
            <person name="Zhang L.S."/>
            <person name="Chang S.B."/>
            <person name="Chen F."/>
            <person name="Shi Y."/>
            <person name="Su Y.Y."/>
            <person name="Zhang Y.Q."/>
            <person name="Chen L.J."/>
            <person name="Yin Y."/>
            <person name="Lin M."/>
            <person name="Huang H."/>
            <person name="Deng H."/>
            <person name="Wang Z.W."/>
            <person name="Zhu S.L."/>
            <person name="Zhao X."/>
            <person name="Deng C."/>
            <person name="Niu S.C."/>
            <person name="Huang J."/>
            <person name="Wang M."/>
            <person name="Liu G.H."/>
            <person name="Yang H.J."/>
            <person name="Xiao X.J."/>
            <person name="Hsiao Y.Y."/>
            <person name="Wu W.L."/>
            <person name="Chen Y.Y."/>
            <person name="Mitsuda N."/>
            <person name="Ohme-Takagi M."/>
            <person name="Luo Y.B."/>
            <person name="Van de Peer Y."/>
            <person name="Liu Z.J."/>
        </authorList>
    </citation>
    <scope>NUCLEOTIDE SEQUENCE [LARGE SCALE GENOMIC DNA]</scope>
    <source>
        <tissue evidence="5">The whole plant</tissue>
    </source>
</reference>
<evidence type="ECO:0000256" key="2">
    <source>
        <dbReference type="ARBA" id="ARBA00061659"/>
    </source>
</evidence>
<dbReference type="FunFam" id="1.25.40.10:FF:000031">
    <property type="entry name" value="Pentatricopeptide repeat-containing protein mitochondrial"/>
    <property type="match status" value="1"/>
</dbReference>
<keyword evidence="1" id="KW-0677">Repeat</keyword>
<dbReference type="EMBL" id="KZ502577">
    <property type="protein sequence ID" value="PKU75710.1"/>
    <property type="molecule type" value="Genomic_DNA"/>
</dbReference>
<evidence type="ECO:0000256" key="3">
    <source>
        <dbReference type="PROSITE-ProRule" id="PRU00708"/>
    </source>
</evidence>
<dbReference type="PANTHER" id="PTHR47926:SF358">
    <property type="entry name" value="PENTATRICOPEPTIDE REPEAT-CONTAINING PROTEIN-RELATED"/>
    <property type="match status" value="1"/>
</dbReference>
<dbReference type="GO" id="GO:0008270">
    <property type="term" value="F:zinc ion binding"/>
    <property type="evidence" value="ECO:0007669"/>
    <property type="project" value="InterPro"/>
</dbReference>
<dbReference type="Pfam" id="PF14432">
    <property type="entry name" value="DYW_deaminase"/>
    <property type="match status" value="1"/>
</dbReference>
<dbReference type="OrthoDB" id="185373at2759"/>
<sequence>MVSSSPQKFSYFMPWLTPSSLKQTTQLQAQMIVSGAPAAATLLLRSIADCESSDLSNTLHLFSHLHKPSTFQCNTIMKACSLRHFSEYSIEIFIQMCRKDISPDSYTFQLLFKSCSISHLAQQGYAAHGQFIRLFSYSEHLAFTSLIHMYVEFHRIDDARKVFDHITYKDVLLWTTMVSGLEKAGLLDDARKVFDDMPERNVISWTVMIKGYSRTGQPAEAIETFRKMLREGIMPDSVAFMSVLAACSQSRDLETGKWIHHLVEEMDIVLNENLIVTLIDMYAKCGDIDHACSVFNSIGHETLPAWNAIIDGYCKMGNIDEAQSLFEQMDSPNLITYNSMITGYIQSSRLKEALSLFTDLLTSGLLPDKYTLVGLLSVCASLVALDKGKILHAYIEVNLAETDIFLGTGLLDMYAKCGKMDQAILVFDRMNRKDVMSWTAMISGFAMNGMGKLALEQFSMMRNEGIRPNVVAYIGVLNACSHSGLVDEGLRHFKEMQVLYNLEPEIEHYGCMVDLLGRVGRLAEAEKLIRSMKMQPNDVIWASFLRSCRVYKNMDLAEWSARELIVLEPDKDAGYVQLYNTYIDAGRWKDASMIRSRMEERGVKKIAAFSSITVNGQVYKFIAGDQKHPYVIEIQEAMREIMKRLKESGYSPIMSQVAVDVDQEETEESLFGHSERIAIAFGIRRLGPSLPIHVVKNLRVCDDCHSAIKMIAKLWSREIVVRDRSRFHHFRDGQCSCNDFW</sequence>
<dbReference type="GO" id="GO:0009451">
    <property type="term" value="P:RNA modification"/>
    <property type="evidence" value="ECO:0007669"/>
    <property type="project" value="InterPro"/>
</dbReference>
<proteinExistence type="inferred from homology"/>
<dbReference type="AlphaFoldDB" id="A0A2I0WJ70"/>
<dbReference type="NCBIfam" id="TIGR00756">
    <property type="entry name" value="PPR"/>
    <property type="match status" value="5"/>
</dbReference>
<dbReference type="Pfam" id="PF01535">
    <property type="entry name" value="PPR"/>
    <property type="match status" value="3"/>
</dbReference>
<dbReference type="Pfam" id="PF12854">
    <property type="entry name" value="PPR_1"/>
    <property type="match status" value="1"/>
</dbReference>
<dbReference type="InterPro" id="IPR046960">
    <property type="entry name" value="PPR_At4g14850-like_plant"/>
</dbReference>
<name>A0A2I0WJ70_9ASPA</name>
<dbReference type="Gene3D" id="1.25.40.10">
    <property type="entry name" value="Tetratricopeptide repeat domain"/>
    <property type="match status" value="4"/>
</dbReference>
<dbReference type="FunFam" id="1.25.40.10:FF:000441">
    <property type="entry name" value="Pentatricopeptide repeat-containing protein mitochondrial"/>
    <property type="match status" value="1"/>
</dbReference>
<dbReference type="InterPro" id="IPR032867">
    <property type="entry name" value="DYW_dom"/>
</dbReference>
<dbReference type="InterPro" id="IPR046849">
    <property type="entry name" value="E2_motif"/>
</dbReference>
<reference evidence="5 6" key="2">
    <citation type="journal article" date="2017" name="Nature">
        <title>The Apostasia genome and the evolution of orchids.</title>
        <authorList>
            <person name="Zhang G.Q."/>
            <person name="Liu K.W."/>
            <person name="Li Z."/>
            <person name="Lohaus R."/>
            <person name="Hsiao Y.Y."/>
            <person name="Niu S.C."/>
            <person name="Wang J.Y."/>
            <person name="Lin Y.C."/>
            <person name="Xu Q."/>
            <person name="Chen L.J."/>
            <person name="Yoshida K."/>
            <person name="Fujiwara S."/>
            <person name="Wang Z.W."/>
            <person name="Zhang Y.Q."/>
            <person name="Mitsuda N."/>
            <person name="Wang M."/>
            <person name="Liu G.H."/>
            <person name="Pecoraro L."/>
            <person name="Huang H.X."/>
            <person name="Xiao X.J."/>
            <person name="Lin M."/>
            <person name="Wu X.Y."/>
            <person name="Wu W.L."/>
            <person name="Chen Y.Y."/>
            <person name="Chang S.B."/>
            <person name="Sakamoto S."/>
            <person name="Ohme-Takagi M."/>
            <person name="Yagi M."/>
            <person name="Zeng S.J."/>
            <person name="Shen C.Y."/>
            <person name="Yeh C.M."/>
            <person name="Luo Y.B."/>
            <person name="Tsai W.C."/>
            <person name="Van de Peer Y."/>
            <person name="Liu Z.J."/>
        </authorList>
    </citation>
    <scope>NUCLEOTIDE SEQUENCE [LARGE SCALE GENOMIC DNA]</scope>
    <source>
        <tissue evidence="5">The whole plant</tissue>
    </source>
</reference>
<feature type="repeat" description="PPR" evidence="3">
    <location>
        <begin position="333"/>
        <end position="367"/>
    </location>
</feature>
<dbReference type="FunFam" id="1.25.40.10:FF:000280">
    <property type="entry name" value="Pentatricopeptide repeat-containing protein"/>
    <property type="match status" value="1"/>
</dbReference>
<organism evidence="5 6">
    <name type="scientific">Dendrobium catenatum</name>
    <dbReference type="NCBI Taxonomy" id="906689"/>
    <lineage>
        <taxon>Eukaryota</taxon>
        <taxon>Viridiplantae</taxon>
        <taxon>Streptophyta</taxon>
        <taxon>Embryophyta</taxon>
        <taxon>Tracheophyta</taxon>
        <taxon>Spermatophyta</taxon>
        <taxon>Magnoliopsida</taxon>
        <taxon>Liliopsida</taxon>
        <taxon>Asparagales</taxon>
        <taxon>Orchidaceae</taxon>
        <taxon>Epidendroideae</taxon>
        <taxon>Malaxideae</taxon>
        <taxon>Dendrobiinae</taxon>
        <taxon>Dendrobium</taxon>
    </lineage>
</organism>